<keyword evidence="5" id="KW-1185">Reference proteome</keyword>
<protein>
    <recommendedName>
        <fullName evidence="3">START domain-containing protein</fullName>
    </recommendedName>
</protein>
<dbReference type="Proteomes" id="UP001187471">
    <property type="component" value="Unassembled WGS sequence"/>
</dbReference>
<dbReference type="InterPro" id="IPR002913">
    <property type="entry name" value="START_lipid-bd_dom"/>
</dbReference>
<keyword evidence="2" id="KW-1133">Transmembrane helix</keyword>
<evidence type="ECO:0000313" key="4">
    <source>
        <dbReference type="EMBL" id="KAK2965452.1"/>
    </source>
</evidence>
<dbReference type="PANTHER" id="PTHR19308">
    <property type="entry name" value="PHOSPHATIDYLCHOLINE TRANSFER PROTEIN"/>
    <property type="match status" value="1"/>
</dbReference>
<dbReference type="AlphaFoldDB" id="A0AA88QAP8"/>
<evidence type="ECO:0000313" key="5">
    <source>
        <dbReference type="Proteomes" id="UP001187471"/>
    </source>
</evidence>
<feature type="region of interest" description="Disordered" evidence="1">
    <location>
        <begin position="1"/>
        <end position="27"/>
    </location>
</feature>
<evidence type="ECO:0000259" key="3">
    <source>
        <dbReference type="PROSITE" id="PS50848"/>
    </source>
</evidence>
<dbReference type="EMBL" id="JAVXUO010003219">
    <property type="protein sequence ID" value="KAK2965452.1"/>
    <property type="molecule type" value="Genomic_DNA"/>
</dbReference>
<gene>
    <name evidence="4" type="ORF">RJ640_008246</name>
</gene>
<dbReference type="PROSITE" id="PS50848">
    <property type="entry name" value="START"/>
    <property type="match status" value="1"/>
</dbReference>
<dbReference type="GO" id="GO:0008289">
    <property type="term" value="F:lipid binding"/>
    <property type="evidence" value="ECO:0007669"/>
    <property type="project" value="InterPro"/>
</dbReference>
<dbReference type="GO" id="GO:0005737">
    <property type="term" value="C:cytoplasm"/>
    <property type="evidence" value="ECO:0007669"/>
    <property type="project" value="UniProtKB-ARBA"/>
</dbReference>
<evidence type="ECO:0000256" key="1">
    <source>
        <dbReference type="SAM" id="MobiDB-lite"/>
    </source>
</evidence>
<reference evidence="4" key="1">
    <citation type="submission" date="2022-12" db="EMBL/GenBank/DDBJ databases">
        <title>Draft genome assemblies for two species of Escallonia (Escalloniales).</title>
        <authorList>
            <person name="Chanderbali A."/>
            <person name="Dervinis C."/>
            <person name="Anghel I."/>
            <person name="Soltis D."/>
            <person name="Soltis P."/>
            <person name="Zapata F."/>
        </authorList>
    </citation>
    <scope>NUCLEOTIDE SEQUENCE</scope>
    <source>
        <strain evidence="4">UCBG92.1500</strain>
        <tissue evidence="4">Leaf</tissue>
    </source>
</reference>
<proteinExistence type="predicted"/>
<feature type="transmembrane region" description="Helical" evidence="2">
    <location>
        <begin position="37"/>
        <end position="56"/>
    </location>
</feature>
<comment type="caution">
    <text evidence="4">The sequence shown here is derived from an EMBL/GenBank/DDBJ whole genome shotgun (WGS) entry which is preliminary data.</text>
</comment>
<dbReference type="Gene3D" id="3.30.530.20">
    <property type="match status" value="1"/>
</dbReference>
<accession>A0AA88QAP8</accession>
<sequence>MEKMLGGGDSLMQVQGQAQGSSSSSRAQEFWTEKNSGGWMICTMGVVLVILLWQLATNTRRHFRFFFFRPTATAPNHPSPTLSPAQVPPTLFRISSIVPDSDLKSLIHNLEEKFHENEKWEKVVDRRTNLLSYNAQCCKPKDSPLKYLSATVFEDCSAETLRDFYMDNDNRKQWDKTLIEYQQLQMDEDNGTEIGRLIKKFPLLTPREYILAWRLWEGKNGTYYCFIPGRNACEILMVHQEDAGLNVEMAKLAFSKGIWSYVCKMDNALRKYSAISRFKPTSATAVTLIQKVPSGLDDTDNNGTALAETSRARGGVVGELAHESGKKKVCRRPSNKLVADGLILVGGVICLSRGHSNLASKVAMAYILSKLTKRGACSSSSQSKPAL</sequence>
<evidence type="ECO:0000256" key="2">
    <source>
        <dbReference type="SAM" id="Phobius"/>
    </source>
</evidence>
<dbReference type="InterPro" id="IPR051213">
    <property type="entry name" value="START_lipid_transfer"/>
</dbReference>
<organism evidence="4 5">
    <name type="scientific">Escallonia rubra</name>
    <dbReference type="NCBI Taxonomy" id="112253"/>
    <lineage>
        <taxon>Eukaryota</taxon>
        <taxon>Viridiplantae</taxon>
        <taxon>Streptophyta</taxon>
        <taxon>Embryophyta</taxon>
        <taxon>Tracheophyta</taxon>
        <taxon>Spermatophyta</taxon>
        <taxon>Magnoliopsida</taxon>
        <taxon>eudicotyledons</taxon>
        <taxon>Gunneridae</taxon>
        <taxon>Pentapetalae</taxon>
        <taxon>asterids</taxon>
        <taxon>campanulids</taxon>
        <taxon>Escalloniales</taxon>
        <taxon>Escalloniaceae</taxon>
        <taxon>Escallonia</taxon>
    </lineage>
</organism>
<dbReference type="PANTHER" id="PTHR19308:SF13">
    <property type="entry name" value="OS02G0468400 PROTEIN"/>
    <property type="match status" value="1"/>
</dbReference>
<name>A0AA88QAP8_9ASTE</name>
<feature type="domain" description="START" evidence="3">
    <location>
        <begin position="116"/>
        <end position="223"/>
    </location>
</feature>
<dbReference type="SUPFAM" id="SSF55961">
    <property type="entry name" value="Bet v1-like"/>
    <property type="match status" value="1"/>
</dbReference>
<keyword evidence="2" id="KW-0812">Transmembrane</keyword>
<keyword evidence="2" id="KW-0472">Membrane</keyword>
<dbReference type="InterPro" id="IPR023393">
    <property type="entry name" value="START-like_dom_sf"/>
</dbReference>
<feature type="compositionally biased region" description="Low complexity" evidence="1">
    <location>
        <begin position="13"/>
        <end position="27"/>
    </location>
</feature>